<evidence type="ECO:0000256" key="2">
    <source>
        <dbReference type="ARBA" id="ARBA00023242"/>
    </source>
</evidence>
<reference evidence="7 8" key="1">
    <citation type="submission" date="2016-07" db="EMBL/GenBank/DDBJ databases">
        <title>Pervasive Adenine N6-methylation of Active Genes in Fungi.</title>
        <authorList>
            <consortium name="DOE Joint Genome Institute"/>
            <person name="Mondo S.J."/>
            <person name="Dannebaum R.O."/>
            <person name="Kuo R.C."/>
            <person name="Labutti K."/>
            <person name="Haridas S."/>
            <person name="Kuo A."/>
            <person name="Salamov A."/>
            <person name="Ahrendt S.R."/>
            <person name="Lipzen A."/>
            <person name="Sullivan W."/>
            <person name="Andreopoulos W.B."/>
            <person name="Clum A."/>
            <person name="Lindquist E."/>
            <person name="Daum C."/>
            <person name="Ramamoorthy G.K."/>
            <person name="Gryganskyi A."/>
            <person name="Culley D."/>
            <person name="Magnuson J.K."/>
            <person name="James T.Y."/>
            <person name="O'Malley M.A."/>
            <person name="Stajich J.E."/>
            <person name="Spatafora J.W."/>
            <person name="Visel A."/>
            <person name="Grigoriev I.V."/>
        </authorList>
    </citation>
    <scope>NUCLEOTIDE SEQUENCE [LARGE SCALE GENOMIC DNA]</scope>
    <source>
        <strain evidence="7 8">JEL800</strain>
    </source>
</reference>
<dbReference type="OrthoDB" id="1707486at2759"/>
<evidence type="ECO:0000256" key="5">
    <source>
        <dbReference type="SAM" id="MobiDB-lite"/>
    </source>
</evidence>
<dbReference type="SUPFAM" id="SSF47113">
    <property type="entry name" value="Histone-fold"/>
    <property type="match status" value="1"/>
</dbReference>
<dbReference type="GO" id="GO:0008622">
    <property type="term" value="C:epsilon DNA polymerase complex"/>
    <property type="evidence" value="ECO:0007669"/>
    <property type="project" value="TreeGrafter"/>
</dbReference>
<organism evidence="7 8">
    <name type="scientific">Rhizoclosmatium globosum</name>
    <dbReference type="NCBI Taxonomy" id="329046"/>
    <lineage>
        <taxon>Eukaryota</taxon>
        <taxon>Fungi</taxon>
        <taxon>Fungi incertae sedis</taxon>
        <taxon>Chytridiomycota</taxon>
        <taxon>Chytridiomycota incertae sedis</taxon>
        <taxon>Chytridiomycetes</taxon>
        <taxon>Chytridiales</taxon>
        <taxon>Chytriomycetaceae</taxon>
        <taxon>Rhizoclosmatium</taxon>
    </lineage>
</organism>
<protein>
    <recommendedName>
        <fullName evidence="3">DNA polymerase epsilon subunit D</fullName>
    </recommendedName>
    <alternativeName>
        <fullName evidence="4">DNA polymerase II subunit D</fullName>
    </alternativeName>
</protein>
<feature type="compositionally biased region" description="Low complexity" evidence="5">
    <location>
        <begin position="113"/>
        <end position="123"/>
    </location>
</feature>
<dbReference type="InterPro" id="IPR051377">
    <property type="entry name" value="DNA_Pol-Epsilon_Subunit"/>
</dbReference>
<dbReference type="EMBL" id="MCGO01000045">
    <property type="protein sequence ID" value="ORY38143.1"/>
    <property type="molecule type" value="Genomic_DNA"/>
</dbReference>
<evidence type="ECO:0000259" key="6">
    <source>
        <dbReference type="Pfam" id="PF00808"/>
    </source>
</evidence>
<evidence type="ECO:0000313" key="8">
    <source>
        <dbReference type="Proteomes" id="UP000193642"/>
    </source>
</evidence>
<evidence type="ECO:0000313" key="7">
    <source>
        <dbReference type="EMBL" id="ORY38143.1"/>
    </source>
</evidence>
<dbReference type="GO" id="GO:0031507">
    <property type="term" value="P:heterochromatin formation"/>
    <property type="evidence" value="ECO:0007669"/>
    <property type="project" value="TreeGrafter"/>
</dbReference>
<feature type="compositionally biased region" description="Acidic residues" evidence="5">
    <location>
        <begin position="130"/>
        <end position="150"/>
    </location>
</feature>
<comment type="subcellular location">
    <subcellularLocation>
        <location evidence="1">Nucleus</location>
    </subcellularLocation>
</comment>
<evidence type="ECO:0000256" key="4">
    <source>
        <dbReference type="ARBA" id="ARBA00042096"/>
    </source>
</evidence>
<dbReference type="STRING" id="329046.A0A1Y2BTS4"/>
<dbReference type="GO" id="GO:0008623">
    <property type="term" value="C:CHRAC"/>
    <property type="evidence" value="ECO:0007669"/>
    <property type="project" value="TreeGrafter"/>
</dbReference>
<dbReference type="Gene3D" id="1.10.20.10">
    <property type="entry name" value="Histone, subunit A"/>
    <property type="match status" value="1"/>
</dbReference>
<dbReference type="Proteomes" id="UP000193642">
    <property type="component" value="Unassembled WGS sequence"/>
</dbReference>
<keyword evidence="8" id="KW-1185">Reference proteome</keyword>
<feature type="compositionally biased region" description="Basic and acidic residues" evidence="5">
    <location>
        <begin position="151"/>
        <end position="164"/>
    </location>
</feature>
<proteinExistence type="predicted"/>
<dbReference type="CDD" id="cd22928">
    <property type="entry name" value="HFD_POLE3_DPB4"/>
    <property type="match status" value="1"/>
</dbReference>
<gene>
    <name evidence="7" type="ORF">BCR33DRAFT_720853</name>
</gene>
<feature type="domain" description="Transcription factor CBF/NF-Y/archaeal histone" evidence="6">
    <location>
        <begin position="10"/>
        <end position="74"/>
    </location>
</feature>
<dbReference type="Pfam" id="PF00808">
    <property type="entry name" value="CBFD_NFYB_HMF"/>
    <property type="match status" value="1"/>
</dbReference>
<evidence type="ECO:0000256" key="1">
    <source>
        <dbReference type="ARBA" id="ARBA00004123"/>
    </source>
</evidence>
<sequence length="164" mass="18008">MTPNGIEDLSIPKAIVTRILKNVPAGQIPMQKEAREAFVKSVTVFISYISMQAADVARKTNRKTITANDVYEALSVSEFQDFVEAIKADTTAFQQNEREKRSAQTKNARALKKAALQATKQQTVSRADSNDDLDGGDDAEGAEEEEDEDEHASKRVKGGDDEDS</sequence>
<dbReference type="GO" id="GO:0031490">
    <property type="term" value="F:chromatin DNA binding"/>
    <property type="evidence" value="ECO:0007669"/>
    <property type="project" value="TreeGrafter"/>
</dbReference>
<comment type="caution">
    <text evidence="7">The sequence shown here is derived from an EMBL/GenBank/DDBJ whole genome shotgun (WGS) entry which is preliminary data.</text>
</comment>
<feature type="region of interest" description="Disordered" evidence="5">
    <location>
        <begin position="93"/>
        <end position="164"/>
    </location>
</feature>
<dbReference type="AlphaFoldDB" id="A0A1Y2BTS4"/>
<dbReference type="GO" id="GO:0006974">
    <property type="term" value="P:DNA damage response"/>
    <property type="evidence" value="ECO:0007669"/>
    <property type="project" value="TreeGrafter"/>
</dbReference>
<dbReference type="PANTHER" id="PTHR46172:SF1">
    <property type="entry name" value="DNA POLYMERASE EPSILON SUBUNIT 3"/>
    <property type="match status" value="1"/>
</dbReference>
<dbReference type="GO" id="GO:0046982">
    <property type="term" value="F:protein heterodimerization activity"/>
    <property type="evidence" value="ECO:0007669"/>
    <property type="project" value="InterPro"/>
</dbReference>
<dbReference type="InterPro" id="IPR009072">
    <property type="entry name" value="Histone-fold"/>
</dbReference>
<dbReference type="GO" id="GO:0006272">
    <property type="term" value="P:leading strand elongation"/>
    <property type="evidence" value="ECO:0007669"/>
    <property type="project" value="TreeGrafter"/>
</dbReference>
<dbReference type="PANTHER" id="PTHR46172">
    <property type="entry name" value="DNA POLYMERASE EPSILON SUBUNIT 3"/>
    <property type="match status" value="1"/>
</dbReference>
<accession>A0A1Y2BTS4</accession>
<dbReference type="InterPro" id="IPR003958">
    <property type="entry name" value="CBFA_NFYB_domain"/>
</dbReference>
<evidence type="ECO:0000256" key="3">
    <source>
        <dbReference type="ARBA" id="ARBA00039775"/>
    </source>
</evidence>
<name>A0A1Y2BTS4_9FUNG</name>
<keyword evidence="2" id="KW-0539">Nucleus</keyword>